<keyword evidence="2" id="KW-1185">Reference proteome</keyword>
<evidence type="ECO:0000313" key="2">
    <source>
        <dbReference type="Proteomes" id="UP001431783"/>
    </source>
</evidence>
<comment type="caution">
    <text evidence="1">The sequence shown here is derived from an EMBL/GenBank/DDBJ whole genome shotgun (WGS) entry which is preliminary data.</text>
</comment>
<organism evidence="1 2">
    <name type="scientific">Henosepilachna vigintioctopunctata</name>
    <dbReference type="NCBI Taxonomy" id="420089"/>
    <lineage>
        <taxon>Eukaryota</taxon>
        <taxon>Metazoa</taxon>
        <taxon>Ecdysozoa</taxon>
        <taxon>Arthropoda</taxon>
        <taxon>Hexapoda</taxon>
        <taxon>Insecta</taxon>
        <taxon>Pterygota</taxon>
        <taxon>Neoptera</taxon>
        <taxon>Endopterygota</taxon>
        <taxon>Coleoptera</taxon>
        <taxon>Polyphaga</taxon>
        <taxon>Cucujiformia</taxon>
        <taxon>Coccinelloidea</taxon>
        <taxon>Coccinellidae</taxon>
        <taxon>Epilachninae</taxon>
        <taxon>Epilachnini</taxon>
        <taxon>Henosepilachna</taxon>
    </lineage>
</organism>
<sequence>MSSFIIFKDEYDNVITAIETLNTVVTMDSVKASGQPGHNIAECTANREGFRGKTGNRRGLKSRGRTIAKSEQAKDSITFIALNSKRLEQSSIYFTLDSGATDNLVTSELRDYMSDVQNLEVPVKIGTAKSGQSLLANKKGNLSGIYQETQIKIEALIVEGSLQYNFCVKIVEQNFKVIFDNHRQSEKHARIMSVQ</sequence>
<name>A0AAW1V957_9CUCU</name>
<protein>
    <submittedName>
        <fullName evidence="1">Uncharacterized protein</fullName>
    </submittedName>
</protein>
<proteinExistence type="predicted"/>
<evidence type="ECO:0000313" key="1">
    <source>
        <dbReference type="EMBL" id="KAK9891874.1"/>
    </source>
</evidence>
<accession>A0AAW1V957</accession>
<dbReference type="AlphaFoldDB" id="A0AAW1V957"/>
<dbReference type="Proteomes" id="UP001431783">
    <property type="component" value="Unassembled WGS sequence"/>
</dbReference>
<gene>
    <name evidence="1" type="ORF">WA026_017360</name>
</gene>
<reference evidence="1 2" key="1">
    <citation type="submission" date="2023-03" db="EMBL/GenBank/DDBJ databases">
        <title>Genome insight into feeding habits of ladybird beetles.</title>
        <authorList>
            <person name="Li H.-S."/>
            <person name="Huang Y.-H."/>
            <person name="Pang H."/>
        </authorList>
    </citation>
    <scope>NUCLEOTIDE SEQUENCE [LARGE SCALE GENOMIC DNA]</scope>
    <source>
        <strain evidence="1">SYSU_2023b</strain>
        <tissue evidence="1">Whole body</tissue>
    </source>
</reference>
<dbReference type="EMBL" id="JARQZJ010000131">
    <property type="protein sequence ID" value="KAK9891874.1"/>
    <property type="molecule type" value="Genomic_DNA"/>
</dbReference>